<protein>
    <submittedName>
        <fullName evidence="2">Uncharacterized protein</fullName>
    </submittedName>
</protein>
<feature type="region of interest" description="Disordered" evidence="1">
    <location>
        <begin position="23"/>
        <end position="67"/>
    </location>
</feature>
<evidence type="ECO:0000256" key="1">
    <source>
        <dbReference type="SAM" id="MobiDB-lite"/>
    </source>
</evidence>
<name>A0A1M3TNJ0_ASPLC</name>
<dbReference type="EMBL" id="KV878239">
    <property type="protein sequence ID" value="OJZ88266.1"/>
    <property type="molecule type" value="Genomic_DNA"/>
</dbReference>
<accession>A0A1M3TNJ0</accession>
<dbReference type="Proteomes" id="UP000184063">
    <property type="component" value="Unassembled WGS sequence"/>
</dbReference>
<dbReference type="AlphaFoldDB" id="A0A1M3TNJ0"/>
<reference evidence="3" key="1">
    <citation type="journal article" date="2017" name="Genome Biol.">
        <title>Comparative genomics reveals high biological diversity and specific adaptations in the industrially and medically important fungal genus Aspergillus.</title>
        <authorList>
            <person name="de Vries R.P."/>
            <person name="Riley R."/>
            <person name="Wiebenga A."/>
            <person name="Aguilar-Osorio G."/>
            <person name="Amillis S."/>
            <person name="Uchima C.A."/>
            <person name="Anderluh G."/>
            <person name="Asadollahi M."/>
            <person name="Askin M."/>
            <person name="Barry K."/>
            <person name="Battaglia E."/>
            <person name="Bayram O."/>
            <person name="Benocci T."/>
            <person name="Braus-Stromeyer S.A."/>
            <person name="Caldana C."/>
            <person name="Canovas D."/>
            <person name="Cerqueira G.C."/>
            <person name="Chen F."/>
            <person name="Chen W."/>
            <person name="Choi C."/>
            <person name="Clum A."/>
            <person name="Dos Santos R.A."/>
            <person name="Damasio A.R."/>
            <person name="Diallinas G."/>
            <person name="Emri T."/>
            <person name="Fekete E."/>
            <person name="Flipphi M."/>
            <person name="Freyberg S."/>
            <person name="Gallo A."/>
            <person name="Gournas C."/>
            <person name="Habgood R."/>
            <person name="Hainaut M."/>
            <person name="Harispe M.L."/>
            <person name="Henrissat B."/>
            <person name="Hilden K.S."/>
            <person name="Hope R."/>
            <person name="Hossain A."/>
            <person name="Karabika E."/>
            <person name="Karaffa L."/>
            <person name="Karanyi Z."/>
            <person name="Krasevec N."/>
            <person name="Kuo A."/>
            <person name="Kusch H."/>
            <person name="LaButti K."/>
            <person name="Lagendijk E.L."/>
            <person name="Lapidus A."/>
            <person name="Levasseur A."/>
            <person name="Lindquist E."/>
            <person name="Lipzen A."/>
            <person name="Logrieco A.F."/>
            <person name="MacCabe A."/>
            <person name="Maekelae M.R."/>
            <person name="Malavazi I."/>
            <person name="Melin P."/>
            <person name="Meyer V."/>
            <person name="Mielnichuk N."/>
            <person name="Miskei M."/>
            <person name="Molnar A.P."/>
            <person name="Mule G."/>
            <person name="Ngan C.Y."/>
            <person name="Orejas M."/>
            <person name="Orosz E."/>
            <person name="Ouedraogo J.P."/>
            <person name="Overkamp K.M."/>
            <person name="Park H.-S."/>
            <person name="Perrone G."/>
            <person name="Piumi F."/>
            <person name="Punt P.J."/>
            <person name="Ram A.F."/>
            <person name="Ramon A."/>
            <person name="Rauscher S."/>
            <person name="Record E."/>
            <person name="Riano-Pachon D.M."/>
            <person name="Robert V."/>
            <person name="Roehrig J."/>
            <person name="Ruller R."/>
            <person name="Salamov A."/>
            <person name="Salih N.S."/>
            <person name="Samson R.A."/>
            <person name="Sandor E."/>
            <person name="Sanguinetti M."/>
            <person name="Schuetze T."/>
            <person name="Sepcic K."/>
            <person name="Shelest E."/>
            <person name="Sherlock G."/>
            <person name="Sophianopoulou V."/>
            <person name="Squina F.M."/>
            <person name="Sun H."/>
            <person name="Susca A."/>
            <person name="Todd R.B."/>
            <person name="Tsang A."/>
            <person name="Unkles S.E."/>
            <person name="van de Wiele N."/>
            <person name="van Rossen-Uffink D."/>
            <person name="Oliveira J.V."/>
            <person name="Vesth T.C."/>
            <person name="Visser J."/>
            <person name="Yu J.-H."/>
            <person name="Zhou M."/>
            <person name="Andersen M.R."/>
            <person name="Archer D.B."/>
            <person name="Baker S.E."/>
            <person name="Benoit I."/>
            <person name="Brakhage A.A."/>
            <person name="Braus G.H."/>
            <person name="Fischer R."/>
            <person name="Frisvad J.C."/>
            <person name="Goldman G.H."/>
            <person name="Houbraken J."/>
            <person name="Oakley B."/>
            <person name="Pocsi I."/>
            <person name="Scazzocchio C."/>
            <person name="Seiboth B."/>
            <person name="vanKuyk P.A."/>
            <person name="Wortman J."/>
            <person name="Dyer P.S."/>
            <person name="Grigoriev I.V."/>
        </authorList>
    </citation>
    <scope>NUCLEOTIDE SEQUENCE [LARGE SCALE GENOMIC DNA]</scope>
    <source>
        <strain evidence="3">CBS 106.47</strain>
    </source>
</reference>
<proteinExistence type="predicted"/>
<evidence type="ECO:0000313" key="3">
    <source>
        <dbReference type="Proteomes" id="UP000184063"/>
    </source>
</evidence>
<gene>
    <name evidence="2" type="ORF">ASPFODRAFT_536790</name>
</gene>
<sequence length="116" mass="12739">MNSKHAKINLNVTACPVFSAARPARAKCGPKPDRSKLKLQFSSQPLQLNSATNSPPPPPPLSDANLPRSLGDRHFLLPLRYQLYCALPPPPVPSAPFMLLRPSQHSCLYPGVNWSF</sequence>
<organism evidence="2 3">
    <name type="scientific">Aspergillus luchuensis (strain CBS 106.47)</name>
    <dbReference type="NCBI Taxonomy" id="1137211"/>
    <lineage>
        <taxon>Eukaryota</taxon>
        <taxon>Fungi</taxon>
        <taxon>Dikarya</taxon>
        <taxon>Ascomycota</taxon>
        <taxon>Pezizomycotina</taxon>
        <taxon>Eurotiomycetes</taxon>
        <taxon>Eurotiomycetidae</taxon>
        <taxon>Eurotiales</taxon>
        <taxon>Aspergillaceae</taxon>
        <taxon>Aspergillus</taxon>
        <taxon>Aspergillus subgen. Circumdati</taxon>
    </lineage>
</organism>
<dbReference type="VEuPathDB" id="FungiDB:ASPFODRAFT_536790"/>
<evidence type="ECO:0000313" key="2">
    <source>
        <dbReference type="EMBL" id="OJZ88266.1"/>
    </source>
</evidence>
<feature type="compositionally biased region" description="Polar residues" evidence="1">
    <location>
        <begin position="40"/>
        <end position="53"/>
    </location>
</feature>